<dbReference type="EMBL" id="CP002483">
    <property type="protein sequence ID" value="ADW71401.1"/>
    <property type="molecule type" value="Genomic_DNA"/>
</dbReference>
<dbReference type="OrthoDB" id="118230at2"/>
<geneLocation type="plasmid" evidence="1 2">
    <name>pACIX903</name>
</geneLocation>
<name>E8X7G7_GRATM</name>
<dbReference type="RefSeq" id="WP_013573120.1">
    <property type="nucleotide sequence ID" value="NC_015058.1"/>
</dbReference>
<dbReference type="KEGG" id="acm:AciX9_4455"/>
<gene>
    <name evidence="1" type="ordered locus">AciX9_4455</name>
</gene>
<organism evidence="2">
    <name type="scientific">Granulicella tundricola (strain ATCC BAA-1859 / DSM 23138 / MP5ACTX9)</name>
    <dbReference type="NCBI Taxonomy" id="1198114"/>
    <lineage>
        <taxon>Bacteria</taxon>
        <taxon>Pseudomonadati</taxon>
        <taxon>Acidobacteriota</taxon>
        <taxon>Terriglobia</taxon>
        <taxon>Terriglobales</taxon>
        <taxon>Acidobacteriaceae</taxon>
        <taxon>Granulicella</taxon>
    </lineage>
</organism>
<keyword evidence="2" id="KW-1185">Reference proteome</keyword>
<proteinExistence type="predicted"/>
<keyword evidence="1" id="KW-0614">Plasmid</keyword>
<evidence type="ECO:0000313" key="1">
    <source>
        <dbReference type="EMBL" id="ADW71401.1"/>
    </source>
</evidence>
<sequence>MNATEATKHLGIGERIRRSSGRAGRRTVASTKVTLQEHAELEAAAKQEGKVLSEWAREVLLEKARTGPTGTAVFTELIALRLLANNVLRSIALGKVMTEKEYAQVLSEVKNGKRITAAEILTQYRNQEGVQ</sequence>
<protein>
    <submittedName>
        <fullName evidence="1">Uncharacterized protein</fullName>
    </submittedName>
</protein>
<dbReference type="AlphaFoldDB" id="E8X7G7"/>
<dbReference type="HOGENOM" id="CLU_158535_0_0_0"/>
<reference evidence="2" key="1">
    <citation type="submission" date="2011-01" db="EMBL/GenBank/DDBJ databases">
        <title>Complete sequence of plasmid3 of Acidobacterium sp. MP5ACTX9.</title>
        <authorList>
            <consortium name="US DOE Joint Genome Institute"/>
            <person name="Lucas S."/>
            <person name="Copeland A."/>
            <person name="Lapidus A."/>
            <person name="Cheng J.-F."/>
            <person name="Goodwin L."/>
            <person name="Pitluck S."/>
            <person name="Teshima H."/>
            <person name="Detter J.C."/>
            <person name="Han C."/>
            <person name="Tapia R."/>
            <person name="Land M."/>
            <person name="Hauser L."/>
            <person name="Kyrpides N."/>
            <person name="Ivanova N."/>
            <person name="Ovchinnikova G."/>
            <person name="Pagani I."/>
            <person name="Rawat S.R."/>
            <person name="Mannisto M."/>
            <person name="Haggblom M.M."/>
            <person name="Woyke T."/>
        </authorList>
    </citation>
    <scope>NUCLEOTIDE SEQUENCE [LARGE SCALE GENOMIC DNA]</scope>
    <source>
        <strain evidence="2">MP5ACTX9</strain>
        <plasmid evidence="2">Plasmid pACIX903</plasmid>
    </source>
</reference>
<dbReference type="InterPro" id="IPR053842">
    <property type="entry name" value="NikA-like"/>
</dbReference>
<dbReference type="Pfam" id="PF21983">
    <property type="entry name" value="NikA-like"/>
    <property type="match status" value="1"/>
</dbReference>
<evidence type="ECO:0000313" key="2">
    <source>
        <dbReference type="Proteomes" id="UP000000343"/>
    </source>
</evidence>
<dbReference type="Proteomes" id="UP000000343">
    <property type="component" value="Plasmid pACIX903"/>
</dbReference>
<accession>E8X7G7</accession>